<reference evidence="2 3" key="1">
    <citation type="submission" date="2018-10" db="EMBL/GenBank/DDBJ databases">
        <title>Fifty Aureobasidium pullulans genomes reveal a recombining polyextremotolerant generalist.</title>
        <authorList>
            <person name="Gostincar C."/>
            <person name="Turk M."/>
            <person name="Zajc J."/>
            <person name="Gunde-Cimerman N."/>
        </authorList>
    </citation>
    <scope>NUCLEOTIDE SEQUENCE [LARGE SCALE GENOMIC DNA]</scope>
    <source>
        <strain evidence="2 3">EXF-10507</strain>
    </source>
</reference>
<name>A0A4S9BDF7_AURPU</name>
<feature type="compositionally biased region" description="Polar residues" evidence="1">
    <location>
        <begin position="505"/>
        <end position="519"/>
    </location>
</feature>
<dbReference type="EMBL" id="QZAR01000067">
    <property type="protein sequence ID" value="THW90323.1"/>
    <property type="molecule type" value="Genomic_DNA"/>
</dbReference>
<feature type="compositionally biased region" description="Polar residues" evidence="1">
    <location>
        <begin position="284"/>
        <end position="293"/>
    </location>
</feature>
<comment type="caution">
    <text evidence="2">The sequence shown here is derived from an EMBL/GenBank/DDBJ whole genome shotgun (WGS) entry which is preliminary data.</text>
</comment>
<evidence type="ECO:0000256" key="1">
    <source>
        <dbReference type="SAM" id="MobiDB-lite"/>
    </source>
</evidence>
<feature type="region of interest" description="Disordered" evidence="1">
    <location>
        <begin position="272"/>
        <end position="302"/>
    </location>
</feature>
<feature type="region of interest" description="Disordered" evidence="1">
    <location>
        <begin position="317"/>
        <end position="340"/>
    </location>
</feature>
<accession>A0A4S9BDF7</accession>
<evidence type="ECO:0000313" key="2">
    <source>
        <dbReference type="EMBL" id="THW90323.1"/>
    </source>
</evidence>
<sequence>MGPKRSFLDRSAAQKEVDPLIRQAIEFDSLAVSVEKSRADATRLGAPPANDDLDADEVSRQIQEADAGTIASEDRLTTQEDMEQNRQVVQRQIDNILLGLNQAGTLPDAAATKNRHQAQRIACLQYLKTTERDASPQEQLLFPGTVVAESPPETLRAGDKYSEEHIMWALGSDSGAMVRDSWTVDEVFEALVSTRTVVEQVEHLKDQNQKLWGMVQQGQATVDDNFATLSEALQRIGSTTQRAEQTGQVMQSSIARLESNVQSVVDAADGPETAGLELKRRRVSTGNVQTAASSPIVRPRSSRALPTRRFQIDNLAYPPRDNLADGAAATGPQPDSAQQPKINITNHQDVDDVLSNILAWDGSTIFQMSDLNGPIVDKLKSQIKAMLSTMDEVQFRNAFSANVHKPGMVCVWERCVRDGKRLPNGYFACQVCVDLKRLCVVKTKYPTGEDSTKPHLAPLPVKDRAASTTKMDMGFWISASTSSTNESTREALAELTSESPLAPSRETSTESLGGFSSSPEQRRSKRNSAGSIFSVRQASHSPTTALPQSTSPPAVIPPPSDAPFVIADHTNVDTVFINIRAWDGSAIFPMDDLDQEIIEKLRAQIKTIICPIPASKAHQSLTANCHEPGMVCLWQRCVRDSPKHPNGYHACYECLAARRLCLLRIKDPSGQGVPRTRPHLAPLPDVYRPATAVKTEMAYYVLPLNFTLPDPTS</sequence>
<feature type="region of interest" description="Disordered" evidence="1">
    <location>
        <begin position="487"/>
        <end position="557"/>
    </location>
</feature>
<dbReference type="Proteomes" id="UP000304928">
    <property type="component" value="Unassembled WGS sequence"/>
</dbReference>
<evidence type="ECO:0000313" key="3">
    <source>
        <dbReference type="Proteomes" id="UP000304928"/>
    </source>
</evidence>
<feature type="compositionally biased region" description="Polar residues" evidence="1">
    <location>
        <begin position="527"/>
        <end position="546"/>
    </location>
</feature>
<dbReference type="AlphaFoldDB" id="A0A4S9BDF7"/>
<protein>
    <submittedName>
        <fullName evidence="2">Uncharacterized protein</fullName>
    </submittedName>
</protein>
<proteinExistence type="predicted"/>
<organism evidence="2 3">
    <name type="scientific">Aureobasidium pullulans</name>
    <name type="common">Black yeast</name>
    <name type="synonym">Pullularia pullulans</name>
    <dbReference type="NCBI Taxonomy" id="5580"/>
    <lineage>
        <taxon>Eukaryota</taxon>
        <taxon>Fungi</taxon>
        <taxon>Dikarya</taxon>
        <taxon>Ascomycota</taxon>
        <taxon>Pezizomycotina</taxon>
        <taxon>Dothideomycetes</taxon>
        <taxon>Dothideomycetidae</taxon>
        <taxon>Dothideales</taxon>
        <taxon>Saccotheciaceae</taxon>
        <taxon>Aureobasidium</taxon>
    </lineage>
</organism>
<gene>
    <name evidence="2" type="ORF">D6D15_04629</name>
</gene>